<sequence length="181" mass="19687">MALLLLFPEPSFYYLSFFNTFPKSLTMNSSNLFTSFLVLTLILISNAFSATASPSPSPSALQKRDAFVPPITYPTNTTVWNNGEVHNVTWDISQAPVNITDRFGGRIQLRAGGLTTSVVLADNFDILLGTYPVTVPWVITGDDYQLVLFGDSGNFSPEFTINGVSLPEPESQAALSPDANN</sequence>
<dbReference type="OrthoDB" id="2317741at2759"/>
<accession>A0A6A4IAB1</accession>
<evidence type="ECO:0000313" key="1">
    <source>
        <dbReference type="EMBL" id="KAE9405714.1"/>
    </source>
</evidence>
<dbReference type="AlphaFoldDB" id="A0A6A4IAB1"/>
<evidence type="ECO:0000313" key="2">
    <source>
        <dbReference type="Proteomes" id="UP000799118"/>
    </source>
</evidence>
<dbReference type="Proteomes" id="UP000799118">
    <property type="component" value="Unassembled WGS sequence"/>
</dbReference>
<name>A0A6A4IAB1_9AGAR</name>
<organism evidence="1 2">
    <name type="scientific">Gymnopus androsaceus JB14</name>
    <dbReference type="NCBI Taxonomy" id="1447944"/>
    <lineage>
        <taxon>Eukaryota</taxon>
        <taxon>Fungi</taxon>
        <taxon>Dikarya</taxon>
        <taxon>Basidiomycota</taxon>
        <taxon>Agaricomycotina</taxon>
        <taxon>Agaricomycetes</taxon>
        <taxon>Agaricomycetidae</taxon>
        <taxon>Agaricales</taxon>
        <taxon>Marasmiineae</taxon>
        <taxon>Omphalotaceae</taxon>
        <taxon>Gymnopus</taxon>
    </lineage>
</organism>
<protein>
    <submittedName>
        <fullName evidence="1">Uncharacterized protein</fullName>
    </submittedName>
</protein>
<dbReference type="EMBL" id="ML769407">
    <property type="protein sequence ID" value="KAE9405714.1"/>
    <property type="molecule type" value="Genomic_DNA"/>
</dbReference>
<keyword evidence="2" id="KW-1185">Reference proteome</keyword>
<proteinExistence type="predicted"/>
<reference evidence="1" key="1">
    <citation type="journal article" date="2019" name="Environ. Microbiol.">
        <title>Fungal ecological strategies reflected in gene transcription - a case study of two litter decomposers.</title>
        <authorList>
            <person name="Barbi F."/>
            <person name="Kohler A."/>
            <person name="Barry K."/>
            <person name="Baskaran P."/>
            <person name="Daum C."/>
            <person name="Fauchery L."/>
            <person name="Ihrmark K."/>
            <person name="Kuo A."/>
            <person name="LaButti K."/>
            <person name="Lipzen A."/>
            <person name="Morin E."/>
            <person name="Grigoriev I.V."/>
            <person name="Henrissat B."/>
            <person name="Lindahl B."/>
            <person name="Martin F."/>
        </authorList>
    </citation>
    <scope>NUCLEOTIDE SEQUENCE</scope>
    <source>
        <strain evidence="1">JB14</strain>
    </source>
</reference>
<gene>
    <name evidence="1" type="ORF">BT96DRAFT_915918</name>
</gene>